<comment type="caution">
    <text evidence="7">The sequence shown here is derived from an EMBL/GenBank/DDBJ whole genome shotgun (WGS) entry which is preliminary data.</text>
</comment>
<evidence type="ECO:0000256" key="4">
    <source>
        <dbReference type="PIRSR" id="PIRSR606118-50"/>
    </source>
</evidence>
<dbReference type="InterPro" id="IPR036162">
    <property type="entry name" value="Resolvase-like_N_sf"/>
</dbReference>
<evidence type="ECO:0000256" key="5">
    <source>
        <dbReference type="PROSITE-ProRule" id="PRU10137"/>
    </source>
</evidence>
<protein>
    <submittedName>
        <fullName evidence="7">Recombinase family protein</fullName>
    </submittedName>
</protein>
<dbReference type="Proteomes" id="UP000655830">
    <property type="component" value="Unassembled WGS sequence"/>
</dbReference>
<keyword evidence="8" id="KW-1185">Reference proteome</keyword>
<evidence type="ECO:0000256" key="1">
    <source>
        <dbReference type="ARBA" id="ARBA00022908"/>
    </source>
</evidence>
<dbReference type="SMART" id="SM00857">
    <property type="entry name" value="Resolvase"/>
    <property type="match status" value="1"/>
</dbReference>
<dbReference type="CDD" id="cd03768">
    <property type="entry name" value="SR_ResInv"/>
    <property type="match status" value="1"/>
</dbReference>
<dbReference type="PROSITE" id="PS51736">
    <property type="entry name" value="RECOMBINASES_3"/>
    <property type="match status" value="1"/>
</dbReference>
<proteinExistence type="predicted"/>
<dbReference type="SUPFAM" id="SSF53041">
    <property type="entry name" value="Resolvase-like"/>
    <property type="match status" value="1"/>
</dbReference>
<dbReference type="Gene3D" id="3.40.50.1390">
    <property type="entry name" value="Resolvase, N-terminal catalytic domain"/>
    <property type="match status" value="1"/>
</dbReference>
<dbReference type="RefSeq" id="WP_249332651.1">
    <property type="nucleotide sequence ID" value="NZ_JACRSY010000012.1"/>
</dbReference>
<dbReference type="InterPro" id="IPR006118">
    <property type="entry name" value="Recombinase_CS"/>
</dbReference>
<evidence type="ECO:0000313" key="8">
    <source>
        <dbReference type="Proteomes" id="UP000655830"/>
    </source>
</evidence>
<name>A0A926IDF5_9FIRM</name>
<organism evidence="7 8">
    <name type="scientific">Zhenhengia yiwuensis</name>
    <dbReference type="NCBI Taxonomy" id="2763666"/>
    <lineage>
        <taxon>Bacteria</taxon>
        <taxon>Bacillati</taxon>
        <taxon>Bacillota</taxon>
        <taxon>Clostridia</taxon>
        <taxon>Lachnospirales</taxon>
        <taxon>Lachnospiraceae</taxon>
        <taxon>Zhenhengia</taxon>
    </lineage>
</organism>
<reference evidence="7" key="1">
    <citation type="submission" date="2020-08" db="EMBL/GenBank/DDBJ databases">
        <title>Genome public.</title>
        <authorList>
            <person name="Liu C."/>
            <person name="Sun Q."/>
        </authorList>
    </citation>
    <scope>NUCLEOTIDE SEQUENCE</scope>
    <source>
        <strain evidence="7">NSJ-12</strain>
    </source>
</reference>
<dbReference type="PANTHER" id="PTHR30461">
    <property type="entry name" value="DNA-INVERTASE FROM LAMBDOID PROPHAGE"/>
    <property type="match status" value="1"/>
</dbReference>
<accession>A0A926IDF5</accession>
<dbReference type="PANTHER" id="PTHR30461:SF2">
    <property type="entry name" value="SERINE RECOMBINASE PINE-RELATED"/>
    <property type="match status" value="1"/>
</dbReference>
<keyword evidence="1" id="KW-0229">DNA integration</keyword>
<dbReference type="GO" id="GO:0000150">
    <property type="term" value="F:DNA strand exchange activity"/>
    <property type="evidence" value="ECO:0007669"/>
    <property type="project" value="InterPro"/>
</dbReference>
<feature type="active site" description="O-(5'-phospho-DNA)-serine intermediate" evidence="4 5">
    <location>
        <position position="12"/>
    </location>
</feature>
<feature type="domain" description="Resolvase/invertase-type recombinase catalytic" evidence="6">
    <location>
        <begin position="4"/>
        <end position="148"/>
    </location>
</feature>
<dbReference type="GO" id="GO:0015074">
    <property type="term" value="P:DNA integration"/>
    <property type="evidence" value="ECO:0007669"/>
    <property type="project" value="UniProtKB-KW"/>
</dbReference>
<dbReference type="AlphaFoldDB" id="A0A926IDF5"/>
<evidence type="ECO:0000256" key="2">
    <source>
        <dbReference type="ARBA" id="ARBA00023125"/>
    </source>
</evidence>
<gene>
    <name evidence="7" type="ORF">H8718_09155</name>
</gene>
<dbReference type="PROSITE" id="PS00398">
    <property type="entry name" value="RECOMBINASES_2"/>
    <property type="match status" value="1"/>
</dbReference>
<evidence type="ECO:0000313" key="7">
    <source>
        <dbReference type="EMBL" id="MBC8579697.1"/>
    </source>
</evidence>
<keyword evidence="2" id="KW-0238">DNA-binding</keyword>
<sequence>MEPRVYGYARVSSQGQSLERQFDALIEYGIEERDIICDKATGKNFERNGYQSLKSQMLRKGDVLVIKELDRLGRNYTQIKTEMGELAKMGVDLVILDSPMLSTYDKDDLEKCLINTIVLELLAYISESELRKIKRRQREGIKSAKMRGVHCGRPRIETPKNWDNVYAQWKSGEITAVAAMKACGLKRSSFYKLIQITEQSK</sequence>
<keyword evidence="3" id="KW-0233">DNA recombination</keyword>
<dbReference type="InterPro" id="IPR006119">
    <property type="entry name" value="Resolv_N"/>
</dbReference>
<dbReference type="GO" id="GO:0003677">
    <property type="term" value="F:DNA binding"/>
    <property type="evidence" value="ECO:0007669"/>
    <property type="project" value="UniProtKB-KW"/>
</dbReference>
<dbReference type="InterPro" id="IPR050639">
    <property type="entry name" value="SSR_resolvase"/>
</dbReference>
<evidence type="ECO:0000259" key="6">
    <source>
        <dbReference type="PROSITE" id="PS51736"/>
    </source>
</evidence>
<dbReference type="PROSITE" id="PS00397">
    <property type="entry name" value="RECOMBINASES_1"/>
    <property type="match status" value="1"/>
</dbReference>
<evidence type="ECO:0000256" key="3">
    <source>
        <dbReference type="ARBA" id="ARBA00023172"/>
    </source>
</evidence>
<dbReference type="EMBL" id="JACRSY010000012">
    <property type="protein sequence ID" value="MBC8579697.1"/>
    <property type="molecule type" value="Genomic_DNA"/>
</dbReference>
<dbReference type="Pfam" id="PF00239">
    <property type="entry name" value="Resolvase"/>
    <property type="match status" value="1"/>
</dbReference>